<dbReference type="Gene3D" id="2.60.40.10">
    <property type="entry name" value="Immunoglobulins"/>
    <property type="match status" value="1"/>
</dbReference>
<evidence type="ECO:0000256" key="3">
    <source>
        <dbReference type="ARBA" id="ARBA00022989"/>
    </source>
</evidence>
<keyword evidence="3" id="KW-1133">Transmembrane helix</keyword>
<dbReference type="InterPro" id="IPR036179">
    <property type="entry name" value="Ig-like_dom_sf"/>
</dbReference>
<evidence type="ECO:0000259" key="7">
    <source>
        <dbReference type="SMART" id="SM00921"/>
    </source>
</evidence>
<dbReference type="Pfam" id="PF00969">
    <property type="entry name" value="MHC_II_beta"/>
    <property type="match status" value="1"/>
</dbReference>
<evidence type="ECO:0000256" key="5">
    <source>
        <dbReference type="ARBA" id="ARBA00023180"/>
    </source>
</evidence>
<keyword evidence="4" id="KW-1015">Disulfide bond</keyword>
<evidence type="ECO:0000256" key="2">
    <source>
        <dbReference type="ARBA" id="ARBA00022692"/>
    </source>
</evidence>
<feature type="domain" description="Immunoglobulin C1-set" evidence="6">
    <location>
        <begin position="157"/>
        <end position="215"/>
    </location>
</feature>
<dbReference type="Proteomes" id="UP000694409">
    <property type="component" value="Unassembled WGS sequence"/>
</dbReference>
<dbReference type="InterPro" id="IPR003597">
    <property type="entry name" value="Ig_C1-set"/>
</dbReference>
<sequence length="354" mass="38535">MRARGAAEPAPLRTGAPSAARLLRGCGPCPALAMGRGAAAAAGLVALVVLGAPPAAGTELSGVFQWIAKAECYFINGTERVKYVERHSYNREQLLHFHSDKVARYWNSLRDFMRLKRTAAHCYCRSTCEVSAVFLTECRVPPTVSISLVPSSSQPSPGCLLCSVMDFYSAHIQLRWFQGQQELPVVATDVVPNGDWTYQLLVLLETAPSVGSPTPVVGVLTPAHPPEMPLDAARSKMLTEIGGSVLDFVFLALGFSPSLSLQWGEWWGMGDGCPKPPPLFKSHFCPRPGLPPAAWPPLPLPSLELGRGEICSLPGPEPKESFPWEFTAFNPLCSQRHIQWTNQVPILYSEHPLV</sequence>
<dbReference type="InterPro" id="IPR050160">
    <property type="entry name" value="MHC/Immunoglobulin"/>
</dbReference>
<dbReference type="GO" id="GO:0042613">
    <property type="term" value="C:MHC class II protein complex"/>
    <property type="evidence" value="ECO:0007669"/>
    <property type="project" value="InterPro"/>
</dbReference>
<protein>
    <submittedName>
        <fullName evidence="8">Uncharacterized protein</fullName>
    </submittedName>
</protein>
<keyword evidence="5" id="KW-0325">Glycoprotein</keyword>
<dbReference type="InterPro" id="IPR013783">
    <property type="entry name" value="Ig-like_fold"/>
</dbReference>
<reference evidence="8" key="1">
    <citation type="submission" date="2025-08" db="UniProtKB">
        <authorList>
            <consortium name="Ensembl"/>
        </authorList>
    </citation>
    <scope>IDENTIFICATION</scope>
</reference>
<proteinExistence type="predicted"/>
<keyword evidence="3" id="KW-0472">Membrane</keyword>
<reference evidence="8" key="2">
    <citation type="submission" date="2025-09" db="UniProtKB">
        <authorList>
            <consortium name="Ensembl"/>
        </authorList>
    </citation>
    <scope>IDENTIFICATION</scope>
</reference>
<dbReference type="AlphaFoldDB" id="A0A8C9N202"/>
<evidence type="ECO:0000256" key="4">
    <source>
        <dbReference type="ARBA" id="ARBA00023157"/>
    </source>
</evidence>
<evidence type="ECO:0000256" key="1">
    <source>
        <dbReference type="ARBA" id="ARBA00004479"/>
    </source>
</evidence>
<dbReference type="GeneTree" id="ENSGT00950000183127"/>
<evidence type="ECO:0000313" key="9">
    <source>
        <dbReference type="Proteomes" id="UP000694409"/>
    </source>
</evidence>
<accession>A0A8C9N202</accession>
<dbReference type="SUPFAM" id="SSF48726">
    <property type="entry name" value="Immunoglobulin"/>
    <property type="match status" value="1"/>
</dbReference>
<evidence type="ECO:0000313" key="8">
    <source>
        <dbReference type="Ensembl" id="ENSSCAP00000011364.1"/>
    </source>
</evidence>
<comment type="subcellular location">
    <subcellularLocation>
        <location evidence="1">Membrane</location>
        <topology evidence="1">Single-pass type I membrane protein</topology>
    </subcellularLocation>
</comment>
<dbReference type="GO" id="GO:0006955">
    <property type="term" value="P:immune response"/>
    <property type="evidence" value="ECO:0007669"/>
    <property type="project" value="InterPro"/>
</dbReference>
<name>A0A8C9N202_SERCA</name>
<dbReference type="Gene3D" id="3.10.320.10">
    <property type="entry name" value="Class II Histocompatibility Antigen, M Beta Chain, Chain B, domain 1"/>
    <property type="match status" value="1"/>
</dbReference>
<dbReference type="PANTHER" id="PTHR19944">
    <property type="entry name" value="MHC CLASS II-RELATED"/>
    <property type="match status" value="1"/>
</dbReference>
<keyword evidence="2" id="KW-0812">Transmembrane</keyword>
<feature type="domain" description="MHC class II beta chain N-terminal" evidence="7">
    <location>
        <begin position="70"/>
        <end position="132"/>
    </location>
</feature>
<dbReference type="PANTHER" id="PTHR19944:SF99">
    <property type="entry name" value="HLA CLASS II HISTOCOMPATIBILITY ANTIGEN, DRB1 BETA CHAIN"/>
    <property type="match status" value="1"/>
</dbReference>
<organism evidence="8 9">
    <name type="scientific">Serinus canaria</name>
    <name type="common">Island canary</name>
    <name type="synonym">Fringilla canaria</name>
    <dbReference type="NCBI Taxonomy" id="9135"/>
    <lineage>
        <taxon>Eukaryota</taxon>
        <taxon>Metazoa</taxon>
        <taxon>Chordata</taxon>
        <taxon>Craniata</taxon>
        <taxon>Vertebrata</taxon>
        <taxon>Euteleostomi</taxon>
        <taxon>Archelosauria</taxon>
        <taxon>Archosauria</taxon>
        <taxon>Dinosauria</taxon>
        <taxon>Saurischia</taxon>
        <taxon>Theropoda</taxon>
        <taxon>Coelurosauria</taxon>
        <taxon>Aves</taxon>
        <taxon>Neognathae</taxon>
        <taxon>Neoaves</taxon>
        <taxon>Telluraves</taxon>
        <taxon>Australaves</taxon>
        <taxon>Passeriformes</taxon>
        <taxon>Passeroidea</taxon>
        <taxon>Fringillidae</taxon>
        <taxon>Carduelinae</taxon>
        <taxon>Serinus</taxon>
    </lineage>
</organism>
<dbReference type="InterPro" id="IPR014745">
    <property type="entry name" value="MHC_II_a/b_N"/>
</dbReference>
<dbReference type="InterPro" id="IPR000353">
    <property type="entry name" value="MHC_II_b_N"/>
</dbReference>
<dbReference type="InterPro" id="IPR011162">
    <property type="entry name" value="MHC_I/II-like_Ag-recog"/>
</dbReference>
<dbReference type="SMART" id="SM00407">
    <property type="entry name" value="IGc1"/>
    <property type="match status" value="1"/>
</dbReference>
<dbReference type="Ensembl" id="ENSSCAT00000012835.1">
    <property type="protein sequence ID" value="ENSSCAP00000011364.1"/>
    <property type="gene ID" value="ENSSCAG00000008413.1"/>
</dbReference>
<evidence type="ECO:0000259" key="6">
    <source>
        <dbReference type="SMART" id="SM00407"/>
    </source>
</evidence>
<dbReference type="SUPFAM" id="SSF54452">
    <property type="entry name" value="MHC antigen-recognition domain"/>
    <property type="match status" value="1"/>
</dbReference>
<dbReference type="GO" id="GO:0019882">
    <property type="term" value="P:antigen processing and presentation"/>
    <property type="evidence" value="ECO:0007669"/>
    <property type="project" value="InterPro"/>
</dbReference>
<keyword evidence="9" id="KW-1185">Reference proteome</keyword>
<dbReference type="SMART" id="SM00921">
    <property type="entry name" value="MHC_II_beta"/>
    <property type="match status" value="1"/>
</dbReference>
<dbReference type="Pfam" id="PF07654">
    <property type="entry name" value="C1-set"/>
    <property type="match status" value="1"/>
</dbReference>